<feature type="signal peptide" evidence="1">
    <location>
        <begin position="1"/>
        <end position="25"/>
    </location>
</feature>
<dbReference type="EMBL" id="CP012673">
    <property type="protein sequence ID" value="AUX47075.1"/>
    <property type="molecule type" value="Genomic_DNA"/>
</dbReference>
<reference evidence="2 3" key="1">
    <citation type="submission" date="2015-09" db="EMBL/GenBank/DDBJ databases">
        <title>Sorangium comparison.</title>
        <authorList>
            <person name="Zaburannyi N."/>
            <person name="Bunk B."/>
            <person name="Overmann J."/>
            <person name="Mueller R."/>
        </authorList>
    </citation>
    <scope>NUCLEOTIDE SEQUENCE [LARGE SCALE GENOMIC DNA]</scope>
    <source>
        <strain evidence="2 3">So ce26</strain>
    </source>
</reference>
<evidence type="ECO:0008006" key="4">
    <source>
        <dbReference type="Google" id="ProtNLM"/>
    </source>
</evidence>
<organism evidence="2 3">
    <name type="scientific">Sorangium cellulosum</name>
    <name type="common">Polyangium cellulosum</name>
    <dbReference type="NCBI Taxonomy" id="56"/>
    <lineage>
        <taxon>Bacteria</taxon>
        <taxon>Pseudomonadati</taxon>
        <taxon>Myxococcota</taxon>
        <taxon>Polyangia</taxon>
        <taxon>Polyangiales</taxon>
        <taxon>Polyangiaceae</taxon>
        <taxon>Sorangium</taxon>
    </lineage>
</organism>
<evidence type="ECO:0000256" key="1">
    <source>
        <dbReference type="SAM" id="SignalP"/>
    </source>
</evidence>
<dbReference type="RefSeq" id="WP_104985157.1">
    <property type="nucleotide sequence ID" value="NZ_CP012673.1"/>
</dbReference>
<dbReference type="OrthoDB" id="5480631at2"/>
<name>A0A2L0F678_SORCE</name>
<evidence type="ECO:0000313" key="2">
    <source>
        <dbReference type="EMBL" id="AUX47075.1"/>
    </source>
</evidence>
<feature type="chain" id="PRO_5014772374" description="Secreted protein" evidence="1">
    <location>
        <begin position="26"/>
        <end position="663"/>
    </location>
</feature>
<proteinExistence type="predicted"/>
<gene>
    <name evidence="2" type="ORF">SOCE26_085870</name>
</gene>
<dbReference type="Proteomes" id="UP000238348">
    <property type="component" value="Chromosome"/>
</dbReference>
<evidence type="ECO:0000313" key="3">
    <source>
        <dbReference type="Proteomes" id="UP000238348"/>
    </source>
</evidence>
<sequence length="663" mass="72405">MRSPLHASCACLSAALLLAALPAAAVDLPNVGGEPMAVDVVNTAAAVYHFDNRNDNPNITARHLDDNYGELLERLDAQINWWRLQLGARINASFYPISPSATDIDLQRKVLRKEVNFGLDDAARELHSRYRTTVYPAKLWLTYTQPGVEATVGDFYAQLGRGLVFSVRKLDELAIDTTVRGGRLVLDKDFQVLRLEATAFAGQMNPLRVDEASGRRLHGDGSPLFFLFPGRDSAGDLRDLRTQEVTAKARPNYLEDTALGGRLEVGVKGVEIAANGSLLLRKSYTEELLRCQREHGGDEGDAVGACAAEYPEFELTGAPHAQRFNEIRTFSGSVSVPSVANHGDVYVEVAGQQLRERHRASAAAGQGDLSGYAVYAAANARGGPVAFLLEGKHYRRFFSLSSNIDTNALSNVGFNAPEFAGVAYSQPPTAEPIYTKPLGAPNVCVTGGRGRVDYRFNRSTAVYAWLGRYVSFSEREENNDCKTDDRYRTGTWDTAVGAEIDLDSGRSHVRAWAGGRQVDAAAVDGLFYSESYVRYDVVKHLAGPFSLQVQGNNQRQYKTDAYGFEGENYIALQWSPHLTAILGHEYTSPELGGCEVPEGGGICHYFNGGLQWKSGGSGTALQQVFDTAQLFVGQRRGGLRCVSGVCRVFPSFEGARLELVSRF</sequence>
<keyword evidence="1" id="KW-0732">Signal</keyword>
<accession>A0A2L0F678</accession>
<dbReference type="AlphaFoldDB" id="A0A2L0F678"/>
<protein>
    <recommendedName>
        <fullName evidence="4">Secreted protein</fullName>
    </recommendedName>
</protein>